<proteinExistence type="predicted"/>
<evidence type="ECO:0000313" key="2">
    <source>
        <dbReference type="EMBL" id="CSB97232.1"/>
    </source>
</evidence>
<reference evidence="3 4" key="1">
    <citation type="submission" date="2015-07" db="EMBL/GenBank/DDBJ databases">
        <authorList>
            <consortium name="Pathogen Informatics"/>
        </authorList>
    </citation>
    <scope>NUCLEOTIDE SEQUENCE [LARGE SCALE GENOMIC DNA]</scope>
    <source>
        <strain evidence="2 3">A316</strain>
        <strain evidence="1 4">A51</strain>
    </source>
</reference>
<dbReference type="EMBL" id="CWOW01000005">
    <property type="protein sequence ID" value="CSA31048.1"/>
    <property type="molecule type" value="Genomic_DNA"/>
</dbReference>
<name>A0A655PYH2_VIBCL</name>
<gene>
    <name evidence="1" type="ORF">ERS013165_01274</name>
    <name evidence="2" type="ORF">ERS013200_00212</name>
</gene>
<dbReference type="Proteomes" id="UP000041770">
    <property type="component" value="Unassembled WGS sequence"/>
</dbReference>
<dbReference type="Proteomes" id="UP000044806">
    <property type="component" value="Unassembled WGS sequence"/>
</dbReference>
<organism evidence="1 4">
    <name type="scientific">Vibrio cholerae</name>
    <dbReference type="NCBI Taxonomy" id="666"/>
    <lineage>
        <taxon>Bacteria</taxon>
        <taxon>Pseudomonadati</taxon>
        <taxon>Pseudomonadota</taxon>
        <taxon>Gammaproteobacteria</taxon>
        <taxon>Vibrionales</taxon>
        <taxon>Vibrionaceae</taxon>
        <taxon>Vibrio</taxon>
    </lineage>
</organism>
<dbReference type="EMBL" id="CWQY01000001">
    <property type="protein sequence ID" value="CSB97232.1"/>
    <property type="molecule type" value="Genomic_DNA"/>
</dbReference>
<evidence type="ECO:0000313" key="3">
    <source>
        <dbReference type="Proteomes" id="UP000041770"/>
    </source>
</evidence>
<accession>A0A655PYH2</accession>
<sequence>MVNEHITGWQGNRFGFVIGKGAACQFKIFHDEHFTSCNVLWWRGTQFITHRWRVRIQRNAALRIHVQAMLAIQGFKLIPYRFALRIQLCRQLSKRNQSRQAILIPHCATNGVSQGFFISEQELVLLGLLLHRHVGQPFETSEGLVITRAMSCGDFAEQAGRDDSVADQLTMSIGLREQIVTKQ</sequence>
<evidence type="ECO:0000313" key="4">
    <source>
        <dbReference type="Proteomes" id="UP000044806"/>
    </source>
</evidence>
<evidence type="ECO:0000313" key="1">
    <source>
        <dbReference type="EMBL" id="CSA31048.1"/>
    </source>
</evidence>
<protein>
    <submittedName>
        <fullName evidence="1">Uncharacterized protein</fullName>
    </submittedName>
</protein>
<dbReference type="AlphaFoldDB" id="A0A655PYH2"/>